<organism evidence="2 3">
    <name type="scientific">Mycobacterium kansasii</name>
    <dbReference type="NCBI Taxonomy" id="1768"/>
    <lineage>
        <taxon>Bacteria</taxon>
        <taxon>Bacillati</taxon>
        <taxon>Actinomycetota</taxon>
        <taxon>Actinomycetes</taxon>
        <taxon>Mycobacteriales</taxon>
        <taxon>Mycobacteriaceae</taxon>
        <taxon>Mycobacterium</taxon>
    </lineage>
</organism>
<name>A0A1V3WE48_MYCKA</name>
<dbReference type="Pfam" id="PF00934">
    <property type="entry name" value="PE"/>
    <property type="match status" value="1"/>
</dbReference>
<proteinExistence type="predicted"/>
<gene>
    <name evidence="2" type="ORF">BZL30_9113</name>
</gene>
<reference evidence="2 3" key="1">
    <citation type="submission" date="2017-02" db="EMBL/GenBank/DDBJ databases">
        <title>Complete genome sequences of Mycobacterium kansasii strains isolated from rhesus macaques.</title>
        <authorList>
            <person name="Panda A."/>
            <person name="Nagaraj S."/>
            <person name="Zhao X."/>
            <person name="Tettelin H."/>
            <person name="Detolla L.J."/>
        </authorList>
    </citation>
    <scope>NUCLEOTIDE SEQUENCE [LARGE SCALE GENOMIC DNA]</scope>
    <source>
        <strain evidence="2 3">11-3813</strain>
    </source>
</reference>
<evidence type="ECO:0000259" key="1">
    <source>
        <dbReference type="Pfam" id="PF00934"/>
    </source>
</evidence>
<accession>A0A1V3WE48</accession>
<protein>
    <submittedName>
        <fullName evidence="2">PE family protein</fullName>
    </submittedName>
</protein>
<dbReference type="InterPro" id="IPR038332">
    <property type="entry name" value="PPE_sf"/>
</dbReference>
<sequence>MMVSAATSAVKIGSSISAAGAAAAGSTTNVLAAAADEVSAAIAKLFGTYGQQLQAALTQATAFHDEFVQTLAGAATTYAQAEAANAAAVANALGGLNAQVQSLLAPAVGNATTAPTVMAAAAPAASAVALVMGGTFDPEPFPLYVSLINSSYIKPFFPAQTRRA</sequence>
<dbReference type="InterPro" id="IPR000084">
    <property type="entry name" value="PE-PGRS_N"/>
</dbReference>
<dbReference type="Proteomes" id="UP000189229">
    <property type="component" value="Unassembled WGS sequence"/>
</dbReference>
<dbReference type="AlphaFoldDB" id="A0A1V3WE48"/>
<dbReference type="Gene3D" id="1.10.287.850">
    <property type="entry name" value="HP0062-like domain"/>
    <property type="match status" value="1"/>
</dbReference>
<evidence type="ECO:0000313" key="2">
    <source>
        <dbReference type="EMBL" id="OOK64551.1"/>
    </source>
</evidence>
<dbReference type="SUPFAM" id="SSF140459">
    <property type="entry name" value="PE/PPE dimer-like"/>
    <property type="match status" value="1"/>
</dbReference>
<dbReference type="EMBL" id="MVBM01000012">
    <property type="protein sequence ID" value="OOK64551.1"/>
    <property type="molecule type" value="Genomic_DNA"/>
</dbReference>
<evidence type="ECO:0000313" key="3">
    <source>
        <dbReference type="Proteomes" id="UP000189229"/>
    </source>
</evidence>
<comment type="caution">
    <text evidence="2">The sequence shown here is derived from an EMBL/GenBank/DDBJ whole genome shotgun (WGS) entry which is preliminary data.</text>
</comment>
<feature type="domain" description="PE" evidence="1">
    <location>
        <begin position="1"/>
        <end position="85"/>
    </location>
</feature>